<feature type="region of interest" description="Disordered" evidence="1">
    <location>
        <begin position="330"/>
        <end position="361"/>
    </location>
</feature>
<dbReference type="InterPro" id="IPR021836">
    <property type="entry name" value="DUF3429"/>
</dbReference>
<feature type="transmembrane region" description="Helical" evidence="2">
    <location>
        <begin position="183"/>
        <end position="202"/>
    </location>
</feature>
<evidence type="ECO:0000313" key="4">
    <source>
        <dbReference type="Proteomes" id="UP001201980"/>
    </source>
</evidence>
<keyword evidence="2" id="KW-0812">Transmembrane</keyword>
<protein>
    <recommendedName>
        <fullName evidence="5">Mitochondrial inner membrane protein 1</fullName>
    </recommendedName>
</protein>
<organism evidence="3 4">
    <name type="scientific">Zalerion maritima</name>
    <dbReference type="NCBI Taxonomy" id="339359"/>
    <lineage>
        <taxon>Eukaryota</taxon>
        <taxon>Fungi</taxon>
        <taxon>Dikarya</taxon>
        <taxon>Ascomycota</taxon>
        <taxon>Pezizomycotina</taxon>
        <taxon>Sordariomycetes</taxon>
        <taxon>Lulworthiomycetidae</taxon>
        <taxon>Lulworthiales</taxon>
        <taxon>Lulworthiaceae</taxon>
        <taxon>Zalerion</taxon>
    </lineage>
</organism>
<reference evidence="3" key="1">
    <citation type="submission" date="2022-07" db="EMBL/GenBank/DDBJ databases">
        <title>Draft genome sequence of Zalerion maritima ATCC 34329, a (micro)plastics degrading marine fungus.</title>
        <authorList>
            <person name="Paco A."/>
            <person name="Goncalves M.F.M."/>
            <person name="Rocha-Santos T.A.P."/>
            <person name="Alves A."/>
        </authorList>
    </citation>
    <scope>NUCLEOTIDE SEQUENCE</scope>
    <source>
        <strain evidence="3">ATCC 34329</strain>
    </source>
</reference>
<feature type="region of interest" description="Disordered" evidence="1">
    <location>
        <begin position="68"/>
        <end position="102"/>
    </location>
</feature>
<evidence type="ECO:0000256" key="1">
    <source>
        <dbReference type="SAM" id="MobiDB-lite"/>
    </source>
</evidence>
<keyword evidence="4" id="KW-1185">Reference proteome</keyword>
<evidence type="ECO:0008006" key="5">
    <source>
        <dbReference type="Google" id="ProtNLM"/>
    </source>
</evidence>
<dbReference type="PANTHER" id="PTHR15887:SF1">
    <property type="entry name" value="TRANSMEMBRANE PROTEIN 69"/>
    <property type="match status" value="1"/>
</dbReference>
<dbReference type="AlphaFoldDB" id="A0AAD5WSI4"/>
<feature type="transmembrane region" description="Helical" evidence="2">
    <location>
        <begin position="214"/>
        <end position="234"/>
    </location>
</feature>
<feature type="region of interest" description="Disordered" evidence="1">
    <location>
        <begin position="1"/>
        <end position="28"/>
    </location>
</feature>
<gene>
    <name evidence="3" type="ORF">MKZ38_002297</name>
</gene>
<feature type="compositionally biased region" description="Polar residues" evidence="1">
    <location>
        <begin position="75"/>
        <end position="97"/>
    </location>
</feature>
<dbReference type="Pfam" id="PF11911">
    <property type="entry name" value="DUF3429"/>
    <property type="match status" value="1"/>
</dbReference>
<dbReference type="Proteomes" id="UP001201980">
    <property type="component" value="Unassembled WGS sequence"/>
</dbReference>
<sequence>MFRSASTGLRRATPGLIRHQPVTARPSPSWQLPIRNSLNAPRLAKPLGFRVYTAEAGFGKRDKKLEEEMAKKKLQSNPSEVSTTSSVRPLMEHSQNPEPMPDMSESLKHDINIIVDTVALRSVPKEAHLLGLAGTLPYLATSITTLYLGWDLNQTWAPGVTNMFMLTHDHAHQLLTFLEPIQLGYGAVIISFLGAIHWGMQFNEHNPTKEQTRFRYAMGVISPAVAWPTILMPFEYALMSQMMAFTLLYFADTTASTKAWAPAWYGNYRFVLTFVVCTAIVLSLVGRQKIAGGGGGSVLSGDEIKKRGDMGAYNAYSEKKSPKWERIEKEEVEKRKKEEVEKRKKEEEAAAAKEVAKEAEK</sequence>
<accession>A0AAD5WSI4</accession>
<evidence type="ECO:0000313" key="3">
    <source>
        <dbReference type="EMBL" id="KAJ2900638.1"/>
    </source>
</evidence>
<comment type="caution">
    <text evidence="3">The sequence shown here is derived from an EMBL/GenBank/DDBJ whole genome shotgun (WGS) entry which is preliminary data.</text>
</comment>
<evidence type="ECO:0000256" key="2">
    <source>
        <dbReference type="SAM" id="Phobius"/>
    </source>
</evidence>
<keyword evidence="2" id="KW-0472">Membrane</keyword>
<feature type="transmembrane region" description="Helical" evidence="2">
    <location>
        <begin position="129"/>
        <end position="150"/>
    </location>
</feature>
<dbReference type="PANTHER" id="PTHR15887">
    <property type="entry name" value="TRANSMEMBRANE PROTEIN 69"/>
    <property type="match status" value="1"/>
</dbReference>
<name>A0AAD5WSI4_9PEZI</name>
<keyword evidence="2" id="KW-1133">Transmembrane helix</keyword>
<proteinExistence type="predicted"/>
<dbReference type="EMBL" id="JAKWBI020000168">
    <property type="protein sequence ID" value="KAJ2900638.1"/>
    <property type="molecule type" value="Genomic_DNA"/>
</dbReference>
<feature type="transmembrane region" description="Helical" evidence="2">
    <location>
        <begin position="268"/>
        <end position="285"/>
    </location>
</feature>